<keyword evidence="1" id="KW-1133">Transmembrane helix</keyword>
<evidence type="ECO:0000256" key="1">
    <source>
        <dbReference type="SAM" id="Phobius"/>
    </source>
</evidence>
<keyword evidence="1" id="KW-0472">Membrane</keyword>
<gene>
    <name evidence="2" type="ORF">FOH10_03005</name>
    <name evidence="3" type="ORF">NCTC1934_00547</name>
</gene>
<dbReference type="AlphaFoldDB" id="A0A378Y7B9"/>
<dbReference type="GeneID" id="80331369"/>
<proteinExistence type="predicted"/>
<evidence type="ECO:0000313" key="5">
    <source>
        <dbReference type="Proteomes" id="UP000317039"/>
    </source>
</evidence>
<dbReference type="EMBL" id="CP041695">
    <property type="protein sequence ID" value="QDP77874.1"/>
    <property type="molecule type" value="Genomic_DNA"/>
</dbReference>
<evidence type="ECO:0000313" key="2">
    <source>
        <dbReference type="EMBL" id="QDP77874.1"/>
    </source>
</evidence>
<evidence type="ECO:0000313" key="4">
    <source>
        <dbReference type="Proteomes" id="UP000255467"/>
    </source>
</evidence>
<name>A0A378Y7B9_9NOCA</name>
<dbReference type="EMBL" id="UGRY01000002">
    <property type="protein sequence ID" value="SUA73112.1"/>
    <property type="molecule type" value="Genomic_DNA"/>
</dbReference>
<dbReference type="KEGG" id="nod:FOH10_03005"/>
<keyword evidence="1" id="KW-0812">Transmembrane</keyword>
<evidence type="ECO:0000313" key="3">
    <source>
        <dbReference type="EMBL" id="SUA73112.1"/>
    </source>
</evidence>
<feature type="transmembrane region" description="Helical" evidence="1">
    <location>
        <begin position="15"/>
        <end position="37"/>
    </location>
</feature>
<reference evidence="3 4" key="1">
    <citation type="submission" date="2018-06" db="EMBL/GenBank/DDBJ databases">
        <authorList>
            <consortium name="Pathogen Informatics"/>
            <person name="Doyle S."/>
        </authorList>
    </citation>
    <scope>NUCLEOTIDE SEQUENCE [LARGE SCALE GENOMIC DNA]</scope>
    <source>
        <strain evidence="3 4">NCTC1934</strain>
    </source>
</reference>
<accession>A0A378Y7B9</accession>
<dbReference type="STRING" id="1406858.GCA_000710895_01428"/>
<protein>
    <submittedName>
        <fullName evidence="3">Uncharacterized protein</fullName>
    </submittedName>
</protein>
<dbReference type="OrthoDB" id="4567925at2"/>
<dbReference type="Proteomes" id="UP000317039">
    <property type="component" value="Chromosome"/>
</dbReference>
<organism evidence="3 4">
    <name type="scientific">Nocardia otitidiscaviarum</name>
    <dbReference type="NCBI Taxonomy" id="1823"/>
    <lineage>
        <taxon>Bacteria</taxon>
        <taxon>Bacillati</taxon>
        <taxon>Actinomycetota</taxon>
        <taxon>Actinomycetes</taxon>
        <taxon>Mycobacteriales</taxon>
        <taxon>Nocardiaceae</taxon>
        <taxon>Nocardia</taxon>
    </lineage>
</organism>
<keyword evidence="4" id="KW-1185">Reference proteome</keyword>
<dbReference type="RefSeq" id="WP_039816932.1">
    <property type="nucleotide sequence ID" value="NZ_CP041695.1"/>
</dbReference>
<dbReference type="Proteomes" id="UP000255467">
    <property type="component" value="Unassembled WGS sequence"/>
</dbReference>
<sequence length="73" mass="7688">MYEGAILGAHLPSGWLWPALILFGGVVFVALLVLLLVSGARFDDHQGGISPTPTPGSCAPFCTEPVYAPAHQR</sequence>
<reference evidence="2 5" key="2">
    <citation type="submission" date="2019-07" db="EMBL/GenBank/DDBJ databases">
        <title>Complete Genome Sequence and Methylome Analysis of Nocardia otitidis-caviarum NEB252.</title>
        <authorList>
            <person name="Fomenkov A."/>
            <person name="Anton B.P."/>
            <person name="Vincze T."/>
            <person name="Roberts R.J."/>
        </authorList>
    </citation>
    <scope>NUCLEOTIDE SEQUENCE [LARGE SCALE GENOMIC DNA]</scope>
    <source>
        <strain evidence="2 5">NEB252</strain>
    </source>
</reference>